<feature type="region of interest" description="Disordered" evidence="1">
    <location>
        <begin position="1"/>
        <end position="32"/>
    </location>
</feature>
<accession>A0A2W5T361</accession>
<feature type="compositionally biased region" description="Polar residues" evidence="1">
    <location>
        <begin position="1"/>
        <end position="20"/>
    </location>
</feature>
<sequence>MSNENQTPTATQESAQNTDKVSPFLTEPLPQG</sequence>
<dbReference type="Proteomes" id="UP000249282">
    <property type="component" value="Unassembled WGS sequence"/>
</dbReference>
<gene>
    <name evidence="2" type="ORF">DI542_15295</name>
</gene>
<feature type="non-terminal residue" evidence="2">
    <location>
        <position position="32"/>
    </location>
</feature>
<dbReference type="EMBL" id="QFQJ01000109">
    <property type="protein sequence ID" value="PZQ85913.1"/>
    <property type="molecule type" value="Genomic_DNA"/>
</dbReference>
<dbReference type="AlphaFoldDB" id="A0A2W5T361"/>
<keyword evidence="2" id="KW-0489">Methyltransferase</keyword>
<protein>
    <submittedName>
        <fullName evidence="2">Bifunctional demethylmenaquinone methyltransferase/2-methoxy-6-polyprenyl-1,4-benzoquinol methylase UbiE</fullName>
    </submittedName>
</protein>
<dbReference type="GO" id="GO:0032259">
    <property type="term" value="P:methylation"/>
    <property type="evidence" value="ECO:0007669"/>
    <property type="project" value="UniProtKB-KW"/>
</dbReference>
<keyword evidence="2" id="KW-0808">Transferase</keyword>
<proteinExistence type="predicted"/>
<evidence type="ECO:0000313" key="2">
    <source>
        <dbReference type="EMBL" id="PZQ85913.1"/>
    </source>
</evidence>
<comment type="caution">
    <text evidence="2">The sequence shown here is derived from an EMBL/GenBank/DDBJ whole genome shotgun (WGS) entry which is preliminary data.</text>
</comment>
<dbReference type="GO" id="GO:0008168">
    <property type="term" value="F:methyltransferase activity"/>
    <property type="evidence" value="ECO:0007669"/>
    <property type="project" value="UniProtKB-KW"/>
</dbReference>
<evidence type="ECO:0000256" key="1">
    <source>
        <dbReference type="SAM" id="MobiDB-lite"/>
    </source>
</evidence>
<evidence type="ECO:0000313" key="3">
    <source>
        <dbReference type="Proteomes" id="UP000249282"/>
    </source>
</evidence>
<organism evidence="2 3">
    <name type="scientific">Acinetobacter johnsonii</name>
    <dbReference type="NCBI Taxonomy" id="40214"/>
    <lineage>
        <taxon>Bacteria</taxon>
        <taxon>Pseudomonadati</taxon>
        <taxon>Pseudomonadota</taxon>
        <taxon>Gammaproteobacteria</taxon>
        <taxon>Moraxellales</taxon>
        <taxon>Moraxellaceae</taxon>
        <taxon>Acinetobacter</taxon>
    </lineage>
</organism>
<reference evidence="2 3" key="1">
    <citation type="submission" date="2017-11" db="EMBL/GenBank/DDBJ databases">
        <title>Infants hospitalized years apart are colonized by the same room-sourced microbial strains.</title>
        <authorList>
            <person name="Brooks B."/>
            <person name="Olm M.R."/>
            <person name="Firek B.A."/>
            <person name="Baker R."/>
            <person name="Thomas B.C."/>
            <person name="Morowitz M.J."/>
            <person name="Banfield J.F."/>
        </authorList>
    </citation>
    <scope>NUCLEOTIDE SEQUENCE [LARGE SCALE GENOMIC DNA]</scope>
    <source>
        <strain evidence="2">S2_003_000_R3_20</strain>
    </source>
</reference>
<name>A0A2W5T361_ACIJO</name>